<accession>D3S0S0</accession>
<reference evidence="3" key="1">
    <citation type="submission" date="2010-02" db="EMBL/GenBank/DDBJ databases">
        <title>Complete sequence of Ferroglobus placidus DSM 10642.</title>
        <authorList>
            <consortium name="US DOE Joint Genome Institute"/>
            <person name="Lucas S."/>
            <person name="Copeland A."/>
            <person name="Lapidus A."/>
            <person name="Cheng J.-F."/>
            <person name="Bruce D."/>
            <person name="Goodwin L."/>
            <person name="Pitluck S."/>
            <person name="Saunders E."/>
            <person name="Brettin T."/>
            <person name="Detter J.C."/>
            <person name="Han C."/>
            <person name="Tapia R."/>
            <person name="Larimer F."/>
            <person name="Land M."/>
            <person name="Hauser L."/>
            <person name="Kyrpides N."/>
            <person name="Ivanova N."/>
            <person name="Holmes D."/>
            <person name="Lovley D."/>
            <person name="Kyrpides N."/>
            <person name="Anderson I.J."/>
            <person name="Woyke T."/>
        </authorList>
    </citation>
    <scope>NUCLEOTIDE SEQUENCE [LARGE SCALE GENOMIC DNA]</scope>
    <source>
        <strain evidence="3">DSM 10642 / AEDII12DO</strain>
    </source>
</reference>
<organism evidence="2 3">
    <name type="scientific">Ferroglobus placidus (strain DSM 10642 / AEDII12DO)</name>
    <dbReference type="NCBI Taxonomy" id="589924"/>
    <lineage>
        <taxon>Archaea</taxon>
        <taxon>Methanobacteriati</taxon>
        <taxon>Methanobacteriota</taxon>
        <taxon>Archaeoglobi</taxon>
        <taxon>Archaeoglobales</taxon>
        <taxon>Archaeoglobaceae</taxon>
        <taxon>Ferroglobus</taxon>
    </lineage>
</organism>
<dbReference type="AlphaFoldDB" id="D3S0S0"/>
<dbReference type="eggNOG" id="arCOG05056">
    <property type="taxonomic scope" value="Archaea"/>
</dbReference>
<feature type="domain" description="Cysteine-rich small" evidence="1">
    <location>
        <begin position="16"/>
        <end position="78"/>
    </location>
</feature>
<proteinExistence type="predicted"/>
<dbReference type="Proteomes" id="UP000002613">
    <property type="component" value="Chromosome"/>
</dbReference>
<gene>
    <name evidence="2" type="ordered locus">Ferp_2182</name>
</gene>
<evidence type="ECO:0000259" key="1">
    <source>
        <dbReference type="Pfam" id="PF04071"/>
    </source>
</evidence>
<protein>
    <submittedName>
        <fullName evidence="2">Cysteine-rich small domain protein</fullName>
    </submittedName>
</protein>
<dbReference type="HOGENOM" id="CLU_1631574_0_0_2"/>
<dbReference type="OrthoDB" id="39225at2157"/>
<dbReference type="KEGG" id="fpl:Ferp_2182"/>
<evidence type="ECO:0000313" key="3">
    <source>
        <dbReference type="Proteomes" id="UP000002613"/>
    </source>
</evidence>
<dbReference type="PaxDb" id="589924-Ferp_2182"/>
<dbReference type="Pfam" id="PF04071">
    <property type="entry name" value="zf-like"/>
    <property type="match status" value="1"/>
</dbReference>
<evidence type="ECO:0000313" key="2">
    <source>
        <dbReference type="EMBL" id="ADC66311.1"/>
    </source>
</evidence>
<name>D3S0S0_FERPA</name>
<dbReference type="InterPro" id="IPR007212">
    <property type="entry name" value="Zf-like"/>
</dbReference>
<dbReference type="STRING" id="589924.Ferp_2182"/>
<reference evidence="2 3" key="2">
    <citation type="journal article" date="2011" name="Stand. Genomic Sci.">
        <title>Complete genome sequence of Ferroglobus placidus AEDII12DO.</title>
        <authorList>
            <person name="Anderson I."/>
            <person name="Risso C."/>
            <person name="Holmes D."/>
            <person name="Lucas S."/>
            <person name="Copeland A."/>
            <person name="Lapidus A."/>
            <person name="Cheng J.F."/>
            <person name="Bruce D."/>
            <person name="Goodwin L."/>
            <person name="Pitluck S."/>
            <person name="Saunders E."/>
            <person name="Brettin T."/>
            <person name="Detter J.C."/>
            <person name="Han C."/>
            <person name="Tapia R."/>
            <person name="Larimer F."/>
            <person name="Land M."/>
            <person name="Hauser L."/>
            <person name="Woyke T."/>
            <person name="Lovley D."/>
            <person name="Kyrpides N."/>
            <person name="Ivanova N."/>
        </authorList>
    </citation>
    <scope>NUCLEOTIDE SEQUENCE [LARGE SCALE GENOMIC DNA]</scope>
    <source>
        <strain evidence="3">DSM 10642 / AEDII12DO</strain>
    </source>
</reference>
<dbReference type="RefSeq" id="WP_012966649.1">
    <property type="nucleotide sequence ID" value="NC_013849.1"/>
</dbReference>
<sequence>MREEALKDLVSAIFGMKKGECEYYPCHFEGQDCSLCFCPFYPCLYNAFGRLKNFKVWSCVECTWIHEKENVEKVVEYFSFVPVQKIAEMSWIELNKAFQKIVFGEEVWEEVNGVYSLLKMNEGLGSELIDVRIENYNVAEVRKINRVEEAKHVLTLYDPGLD</sequence>
<dbReference type="EMBL" id="CP001899">
    <property type="protein sequence ID" value="ADC66311.1"/>
    <property type="molecule type" value="Genomic_DNA"/>
</dbReference>
<dbReference type="GeneID" id="8779720"/>
<keyword evidence="3" id="KW-1185">Reference proteome</keyword>